<evidence type="ECO:0000313" key="3">
    <source>
        <dbReference type="Proteomes" id="UP000182569"/>
    </source>
</evidence>
<keyword evidence="1" id="KW-0812">Transmembrane</keyword>
<dbReference type="EMBL" id="CP015756">
    <property type="protein sequence ID" value="APC41856.1"/>
    <property type="molecule type" value="Genomic_DNA"/>
</dbReference>
<feature type="transmembrane region" description="Helical" evidence="1">
    <location>
        <begin position="138"/>
        <end position="162"/>
    </location>
</feature>
<feature type="transmembrane region" description="Helical" evidence="1">
    <location>
        <begin position="12"/>
        <end position="33"/>
    </location>
</feature>
<dbReference type="Proteomes" id="UP000182569">
    <property type="component" value="Chromosome"/>
</dbReference>
<dbReference type="STRING" id="1552.A7L45_18185"/>
<organism evidence="2 3">
    <name type="scientific">Clostridium estertheticum subsp. estertheticum</name>
    <dbReference type="NCBI Taxonomy" id="1552"/>
    <lineage>
        <taxon>Bacteria</taxon>
        <taxon>Bacillati</taxon>
        <taxon>Bacillota</taxon>
        <taxon>Clostridia</taxon>
        <taxon>Eubacteriales</taxon>
        <taxon>Clostridiaceae</taxon>
        <taxon>Clostridium</taxon>
    </lineage>
</organism>
<keyword evidence="1" id="KW-1133">Transmembrane helix</keyword>
<protein>
    <submittedName>
        <fullName evidence="2">Uncharacterized protein</fullName>
    </submittedName>
</protein>
<evidence type="ECO:0000256" key="1">
    <source>
        <dbReference type="SAM" id="Phobius"/>
    </source>
</evidence>
<dbReference type="RefSeq" id="WP_071614148.1">
    <property type="nucleotide sequence ID" value="NZ_CP015756.1"/>
</dbReference>
<accession>A0A1J0GLN2</accession>
<feature type="transmembrane region" description="Helical" evidence="1">
    <location>
        <begin position="53"/>
        <end position="73"/>
    </location>
</feature>
<feature type="transmembrane region" description="Helical" evidence="1">
    <location>
        <begin position="102"/>
        <end position="126"/>
    </location>
</feature>
<proteinExistence type="predicted"/>
<feature type="transmembrane region" description="Helical" evidence="1">
    <location>
        <begin position="234"/>
        <end position="253"/>
    </location>
</feature>
<evidence type="ECO:0000313" key="2">
    <source>
        <dbReference type="EMBL" id="APC41856.1"/>
    </source>
</evidence>
<dbReference type="AlphaFoldDB" id="A0A1J0GLN2"/>
<keyword evidence="1" id="KW-0472">Membrane</keyword>
<sequence length="259" mass="30599">MKNRYNKLTLILLNIFTMMFIAKILSGDLHGITLDIKDIFIYYYSHTFLGEKITIINILISVFPIIIMVSIFADEVSIELEKNATYIFTRSVNRKKWITRKFIHIFISLIKIELIQFSISFMYFSALGYRINDLKSSLVIIIELFILTTLTQYILIVISSLVTLKTSNIYGYTFCNFIFLINILIFHLFYFTKQTLVQYLPFTQYILSIQENILVNRNIRYLSNFIPGYNFTEAVIYDIIIIITLILVGRKIIEKHEFY</sequence>
<dbReference type="OrthoDB" id="2991478at2"/>
<keyword evidence="3" id="KW-1185">Reference proteome</keyword>
<feature type="transmembrane region" description="Helical" evidence="1">
    <location>
        <begin position="169"/>
        <end position="191"/>
    </location>
</feature>
<name>A0A1J0GLN2_9CLOT</name>
<gene>
    <name evidence="2" type="ORF">A7L45_18185</name>
</gene>
<reference evidence="3" key="1">
    <citation type="journal article" date="2016" name="Front. Microbiol.">
        <title>Complete Genome Sequence of Clostridium estertheticum DSM 8809, a Microbe Identified in Spoiled Vacuum Packed Beef.</title>
        <authorList>
            <person name="Yu Z."/>
            <person name="Gunn L."/>
            <person name="Brennan E."/>
            <person name="Reid R."/>
            <person name="Wall P.G."/>
            <person name="Gaora O.P."/>
            <person name="Hurley D."/>
            <person name="Bolton D."/>
            <person name="Fanning S."/>
        </authorList>
    </citation>
    <scope>NUCLEOTIDE SEQUENCE [LARGE SCALE GENOMIC DNA]</scope>
    <source>
        <strain evidence="3">DSM 8809</strain>
    </source>
</reference>
<dbReference type="KEGG" id="ceu:A7L45_18185"/>